<organism evidence="2 3">
    <name type="scientific">Zymoseptoria tritici ST99CH_1A5</name>
    <dbReference type="NCBI Taxonomy" id="1276529"/>
    <lineage>
        <taxon>Eukaryota</taxon>
        <taxon>Fungi</taxon>
        <taxon>Dikarya</taxon>
        <taxon>Ascomycota</taxon>
        <taxon>Pezizomycotina</taxon>
        <taxon>Dothideomycetes</taxon>
        <taxon>Dothideomycetidae</taxon>
        <taxon>Mycosphaerellales</taxon>
        <taxon>Mycosphaerellaceae</taxon>
        <taxon>Zymoseptoria</taxon>
    </lineage>
</organism>
<dbReference type="EMBL" id="LT882693">
    <property type="protein sequence ID" value="SMY30379.1"/>
    <property type="molecule type" value="Genomic_DNA"/>
</dbReference>
<feature type="compositionally biased region" description="Acidic residues" evidence="1">
    <location>
        <begin position="102"/>
        <end position="111"/>
    </location>
</feature>
<gene>
    <name evidence="2" type="ORF">ZT1A5_G11832</name>
</gene>
<accession>A0A1Y6M3B1</accession>
<feature type="region of interest" description="Disordered" evidence="1">
    <location>
        <begin position="1"/>
        <end position="119"/>
    </location>
</feature>
<feature type="compositionally biased region" description="Basic and acidic residues" evidence="1">
    <location>
        <begin position="62"/>
        <end position="77"/>
    </location>
</feature>
<evidence type="ECO:0000256" key="1">
    <source>
        <dbReference type="SAM" id="MobiDB-lite"/>
    </source>
</evidence>
<protein>
    <submittedName>
        <fullName evidence="2">Uncharacterized protein</fullName>
    </submittedName>
</protein>
<feature type="compositionally biased region" description="Acidic residues" evidence="1">
    <location>
        <begin position="49"/>
        <end position="61"/>
    </location>
</feature>
<feature type="compositionally biased region" description="Basic and acidic residues" evidence="1">
    <location>
        <begin position="85"/>
        <end position="101"/>
    </location>
</feature>
<sequence>MNDLKESYFRGYHPTSSDLDDNSEEERDKSEEPQEGNEFEELQERNESEEPQERDESEEPQEGDKSGEPQERNKSEEPQEGDEFEQPHKGDKSEELHKGDNSDSEEGDEDDRGSLMGFGITDYRPEMDNVMEWYDKGNFKRLNLDRIKDAETKKDMYEQDCAIDKSLVENLLQAYADYYPEEECDEESDEEEPGYVKTE</sequence>
<evidence type="ECO:0000313" key="2">
    <source>
        <dbReference type="EMBL" id="SMY30379.1"/>
    </source>
</evidence>
<dbReference type="Proteomes" id="UP000215453">
    <property type="component" value="Chromosome 18"/>
</dbReference>
<dbReference type="AlphaFoldDB" id="A0A1Y6M3B1"/>
<evidence type="ECO:0000313" key="3">
    <source>
        <dbReference type="Proteomes" id="UP000215453"/>
    </source>
</evidence>
<reference evidence="2 3" key="1">
    <citation type="submission" date="2016-10" db="EMBL/GenBank/DDBJ databases">
        <authorList>
            <person name="Varghese N."/>
        </authorList>
    </citation>
    <scope>NUCLEOTIDE SEQUENCE [LARGE SCALE GENOMIC DNA]</scope>
</reference>
<name>A0A1Y6M3B1_ZYMTR</name>
<proteinExistence type="predicted"/>